<dbReference type="EMBL" id="MN740061">
    <property type="protein sequence ID" value="QHT86183.1"/>
    <property type="molecule type" value="Genomic_DNA"/>
</dbReference>
<evidence type="ECO:0000313" key="1">
    <source>
        <dbReference type="EMBL" id="QHT86183.1"/>
    </source>
</evidence>
<dbReference type="AlphaFoldDB" id="A0A6C0I211"/>
<sequence length="390" mass="39165">MGNVVQGLNNDGENSQLFLGNYHNVGSTVSNFTSGNVNFAGTGQSIDFKGTGQTVTFGSGVKVTYNNQPVLTKGISFNDSNNISIGGTQLFQNGLINPILIPSNLPTKTVSDFTNLSATGTIKSNNLITTGYSQASNTLYVGTGSKGYTDSPFKVDNIGDLTTSGKVTCSSVSATNLYGKLTGDVTGNVTGGVTGNVKGNVTGGVTGNVKGDVTGNVTGNVKGNLTGDVSGNLYGNVSGDVAGNLYGNVTGNVKGNVAGDVTGNLYGNVAGDVTGNLYGNVAGDVNGNLYGNVRGDVTGNLNGNVTGNVTGGIISGTTVSAANGLYTNATGSLTNGPSGGLNINGQNNWIIGENSIGELCFYNTTSGLENASNVPFVCISPTGYLVKGNA</sequence>
<proteinExistence type="predicted"/>
<accession>A0A6C0I211</accession>
<name>A0A6C0I211_9ZZZZ</name>
<organism evidence="1">
    <name type="scientific">viral metagenome</name>
    <dbReference type="NCBI Taxonomy" id="1070528"/>
    <lineage>
        <taxon>unclassified sequences</taxon>
        <taxon>metagenomes</taxon>
        <taxon>organismal metagenomes</taxon>
    </lineage>
</organism>
<protein>
    <submittedName>
        <fullName evidence="1">Uncharacterized protein</fullName>
    </submittedName>
</protein>
<reference evidence="1" key="1">
    <citation type="journal article" date="2020" name="Nature">
        <title>Giant virus diversity and host interactions through global metagenomics.</title>
        <authorList>
            <person name="Schulz F."/>
            <person name="Roux S."/>
            <person name="Paez-Espino D."/>
            <person name="Jungbluth S."/>
            <person name="Walsh D.A."/>
            <person name="Denef V.J."/>
            <person name="McMahon K.D."/>
            <person name="Konstantinidis K.T."/>
            <person name="Eloe-Fadrosh E.A."/>
            <person name="Kyrpides N.C."/>
            <person name="Woyke T."/>
        </authorList>
    </citation>
    <scope>NUCLEOTIDE SEQUENCE</scope>
    <source>
        <strain evidence="1">GVMAG-M-3300023184-184</strain>
    </source>
</reference>